<reference evidence="2" key="1">
    <citation type="journal article" date="2023" name="bioRxiv">
        <title>Complete genome of the Medicago anthracnose fungus, Colletotrichum destructivum, reveals a mini-chromosome-like region within a core chromosome.</title>
        <authorList>
            <person name="Lapalu N."/>
            <person name="Simon A."/>
            <person name="Lu A."/>
            <person name="Plaumann P.-L."/>
            <person name="Amselem J."/>
            <person name="Pigne S."/>
            <person name="Auger A."/>
            <person name="Koch C."/>
            <person name="Dallery J.-F."/>
            <person name="O'Connell R.J."/>
        </authorList>
    </citation>
    <scope>NUCLEOTIDE SEQUENCE [LARGE SCALE GENOMIC DNA]</scope>
    <source>
        <strain evidence="2">CBS 520.97</strain>
    </source>
</reference>
<dbReference type="KEGG" id="cdet:87951071"/>
<dbReference type="EMBL" id="CP137314">
    <property type="protein sequence ID" value="WQF89557.1"/>
    <property type="molecule type" value="Genomic_DNA"/>
</dbReference>
<dbReference type="AlphaFoldDB" id="A0AAX4J1X0"/>
<proteinExistence type="predicted"/>
<dbReference type="Proteomes" id="UP001322277">
    <property type="component" value="Chromosome 10"/>
</dbReference>
<dbReference type="GeneID" id="87951071"/>
<accession>A0AAX4J1X0</accession>
<sequence length="132" mass="14456">MTEVRSAQGWGTDAGGELCVGGTEWVERVFRSPRKPYASFCVENLRCFDPSVDGRPSALCGLSMLELRWEIGRQVSQADASRGPRSWQHHDLLQVKKGLLTTYLVADGAKLARVLSAEILGLEEPIGIEGGR</sequence>
<evidence type="ECO:0000313" key="1">
    <source>
        <dbReference type="EMBL" id="WQF89557.1"/>
    </source>
</evidence>
<evidence type="ECO:0000313" key="2">
    <source>
        <dbReference type="Proteomes" id="UP001322277"/>
    </source>
</evidence>
<dbReference type="RefSeq" id="XP_062786778.1">
    <property type="nucleotide sequence ID" value="XM_062930727.1"/>
</dbReference>
<name>A0AAX4J1X0_9PEZI</name>
<protein>
    <submittedName>
        <fullName evidence="1">Uncharacterized protein</fullName>
    </submittedName>
</protein>
<keyword evidence="2" id="KW-1185">Reference proteome</keyword>
<gene>
    <name evidence="1" type="ORF">CDEST_14571</name>
</gene>
<organism evidence="1 2">
    <name type="scientific">Colletotrichum destructivum</name>
    <dbReference type="NCBI Taxonomy" id="34406"/>
    <lineage>
        <taxon>Eukaryota</taxon>
        <taxon>Fungi</taxon>
        <taxon>Dikarya</taxon>
        <taxon>Ascomycota</taxon>
        <taxon>Pezizomycotina</taxon>
        <taxon>Sordariomycetes</taxon>
        <taxon>Hypocreomycetidae</taxon>
        <taxon>Glomerellales</taxon>
        <taxon>Glomerellaceae</taxon>
        <taxon>Colletotrichum</taxon>
        <taxon>Colletotrichum destructivum species complex</taxon>
    </lineage>
</organism>